<dbReference type="Pfam" id="PF09335">
    <property type="entry name" value="VTT_dom"/>
    <property type="match status" value="1"/>
</dbReference>
<organism evidence="4 5">
    <name type="scientific">Alkalicoccobacillus plakortidis</name>
    <dbReference type="NCBI Taxonomy" id="444060"/>
    <lineage>
        <taxon>Bacteria</taxon>
        <taxon>Bacillati</taxon>
        <taxon>Bacillota</taxon>
        <taxon>Bacilli</taxon>
        <taxon>Bacillales</taxon>
        <taxon>Bacillaceae</taxon>
        <taxon>Alkalicoccobacillus</taxon>
    </lineage>
</organism>
<evidence type="ECO:0000256" key="1">
    <source>
        <dbReference type="ARBA" id="ARBA00010792"/>
    </source>
</evidence>
<accession>A0ABT0XP45</accession>
<feature type="transmembrane region" description="Helical" evidence="2">
    <location>
        <begin position="49"/>
        <end position="70"/>
    </location>
</feature>
<comment type="caution">
    <text evidence="4">The sequence shown here is derived from an EMBL/GenBank/DDBJ whole genome shotgun (WGS) entry which is preliminary data.</text>
</comment>
<keyword evidence="2" id="KW-0812">Transmembrane</keyword>
<feature type="transmembrane region" description="Helical" evidence="2">
    <location>
        <begin position="169"/>
        <end position="193"/>
    </location>
</feature>
<keyword evidence="5" id="KW-1185">Reference proteome</keyword>
<keyword evidence="2" id="KW-0472">Membrane</keyword>
<keyword evidence="2" id="KW-1133">Transmembrane helix</keyword>
<dbReference type="EMBL" id="JAMQJY010000002">
    <property type="protein sequence ID" value="MCM2677024.1"/>
    <property type="molecule type" value="Genomic_DNA"/>
</dbReference>
<dbReference type="PANTHER" id="PTHR42709">
    <property type="entry name" value="ALKALINE PHOSPHATASE LIKE PROTEIN"/>
    <property type="match status" value="1"/>
</dbReference>
<feature type="transmembrane region" description="Helical" evidence="2">
    <location>
        <begin position="7"/>
        <end position="29"/>
    </location>
</feature>
<dbReference type="InterPro" id="IPR032816">
    <property type="entry name" value="VTT_dom"/>
</dbReference>
<comment type="similarity">
    <text evidence="1">Belongs to the DedA family.</text>
</comment>
<evidence type="ECO:0000259" key="3">
    <source>
        <dbReference type="Pfam" id="PF09335"/>
    </source>
</evidence>
<dbReference type="PANTHER" id="PTHR42709:SF9">
    <property type="entry name" value="ALKALINE PHOSPHATASE LIKE PROTEIN"/>
    <property type="match status" value="1"/>
</dbReference>
<evidence type="ECO:0000313" key="5">
    <source>
        <dbReference type="Proteomes" id="UP001203665"/>
    </source>
</evidence>
<dbReference type="RefSeq" id="WP_251610363.1">
    <property type="nucleotide sequence ID" value="NZ_JAMQJY010000002.1"/>
</dbReference>
<evidence type="ECO:0000256" key="2">
    <source>
        <dbReference type="SAM" id="Phobius"/>
    </source>
</evidence>
<feature type="domain" description="VTT" evidence="3">
    <location>
        <begin position="29"/>
        <end position="155"/>
    </location>
</feature>
<name>A0ABT0XP45_9BACI</name>
<protein>
    <submittedName>
        <fullName evidence="4">DedA family protein</fullName>
    </submittedName>
</protein>
<sequence>MEFVKELIAQYGYCGIFIALVGGIVGLPIPDELLLLTVGYFTHSGELNIFLSLLISTLGSVIGISISYYLGKRLGLPFLLAHGSKLFLSEKKIERSQQLFQKYGAFILMIGYFIPGVRHLTGYIAGISDLPFKKFTLYAYSGAIIWVHTFVLAGSYMRWDWQRLSDSILAHKFLFGSIVGFLILSFVSCYIIYQNLKRKKLRRQYYHN</sequence>
<feature type="transmembrane region" description="Helical" evidence="2">
    <location>
        <begin position="137"/>
        <end position="157"/>
    </location>
</feature>
<gene>
    <name evidence="4" type="ORF">NDM98_17300</name>
</gene>
<dbReference type="InterPro" id="IPR051311">
    <property type="entry name" value="DedA_domain"/>
</dbReference>
<proteinExistence type="inferred from homology"/>
<evidence type="ECO:0000313" key="4">
    <source>
        <dbReference type="EMBL" id="MCM2677024.1"/>
    </source>
</evidence>
<dbReference type="Proteomes" id="UP001203665">
    <property type="component" value="Unassembled WGS sequence"/>
</dbReference>
<reference evidence="4" key="1">
    <citation type="submission" date="2022-06" db="EMBL/GenBank/DDBJ databases">
        <title>Alkalicoccobacillus porphyridii sp. nov., isolated from a marine red alga, Porphyridium purpureum and reclassification of Shouchella plakortidis and Shouchella gibsonii as Alkalicoccobacillus plakortidis comb. nov. and Alkalicoccobacillus gibsonii comb. nov.</title>
        <authorList>
            <person name="Kim K.H."/>
            <person name="Lee J.K."/>
            <person name="Han D.M."/>
            <person name="Baek J.H."/>
            <person name="Jeon C.O."/>
        </authorList>
    </citation>
    <scope>NUCLEOTIDE SEQUENCE</scope>
    <source>
        <strain evidence="4">DSM 19153</strain>
    </source>
</reference>